<dbReference type="InterPro" id="IPR014284">
    <property type="entry name" value="RNA_pol_sigma-70_dom"/>
</dbReference>
<evidence type="ECO:0000256" key="5">
    <source>
        <dbReference type="ARBA" id="ARBA00023163"/>
    </source>
</evidence>
<keyword evidence="10" id="KW-1185">Reference proteome</keyword>
<dbReference type="Gene3D" id="1.10.1740.10">
    <property type="match status" value="1"/>
</dbReference>
<dbReference type="PANTHER" id="PTHR43133:SF51">
    <property type="entry name" value="RNA POLYMERASE SIGMA FACTOR"/>
    <property type="match status" value="1"/>
</dbReference>
<dbReference type="InterPro" id="IPR036388">
    <property type="entry name" value="WH-like_DNA-bd_sf"/>
</dbReference>
<evidence type="ECO:0000256" key="4">
    <source>
        <dbReference type="ARBA" id="ARBA00023125"/>
    </source>
</evidence>
<dbReference type="Pfam" id="PF08281">
    <property type="entry name" value="Sigma70_r4_2"/>
    <property type="match status" value="1"/>
</dbReference>
<proteinExistence type="inferred from homology"/>
<dbReference type="SUPFAM" id="SSF88946">
    <property type="entry name" value="Sigma2 domain of RNA polymerase sigma factors"/>
    <property type="match status" value="1"/>
</dbReference>
<dbReference type="PROSITE" id="PS01063">
    <property type="entry name" value="SIGMA70_ECF"/>
    <property type="match status" value="1"/>
</dbReference>
<sequence>MSLKKNDREIIQEVLQGNTELFRLLVQKYERAVFNYVFRMVRQREEAEDLTQETFVKAFCALRKYDSSYEFSTWIFRIALNVCRDFFRRRKFAFLSLSQPVGEEGEEELEQLVEQSAFSDPDGVVLDKEMVLEMEKAIARLPLKLREVIVLRHIENLSYEEIAKITGLPLGTVKTYLHRARKKLKEWLQEYFGPDVSET</sequence>
<dbReference type="RefSeq" id="WP_369018126.1">
    <property type="nucleotide sequence ID" value="NZ_CP121689.1"/>
</dbReference>
<evidence type="ECO:0000313" key="9">
    <source>
        <dbReference type="EMBL" id="WZL75972.1"/>
    </source>
</evidence>
<dbReference type="NCBIfam" id="TIGR02937">
    <property type="entry name" value="sigma70-ECF"/>
    <property type="match status" value="1"/>
</dbReference>
<dbReference type="EMBL" id="CP121689">
    <property type="protein sequence ID" value="WZL75972.1"/>
    <property type="molecule type" value="Genomic_DNA"/>
</dbReference>
<dbReference type="InterPro" id="IPR039425">
    <property type="entry name" value="RNA_pol_sigma-70-like"/>
</dbReference>
<keyword evidence="4 6" id="KW-0238">DNA-binding</keyword>
<keyword evidence="3 6" id="KW-0731">Sigma factor</keyword>
<accession>A0ABZ2YAI3</accession>
<evidence type="ECO:0000256" key="6">
    <source>
        <dbReference type="RuleBase" id="RU000716"/>
    </source>
</evidence>
<dbReference type="PANTHER" id="PTHR43133">
    <property type="entry name" value="RNA POLYMERASE ECF-TYPE SIGMA FACTO"/>
    <property type="match status" value="1"/>
</dbReference>
<dbReference type="Gene3D" id="1.10.10.10">
    <property type="entry name" value="Winged helix-like DNA-binding domain superfamily/Winged helix DNA-binding domain"/>
    <property type="match status" value="1"/>
</dbReference>
<dbReference type="Pfam" id="PF04542">
    <property type="entry name" value="Sigma70_r2"/>
    <property type="match status" value="1"/>
</dbReference>
<evidence type="ECO:0000259" key="7">
    <source>
        <dbReference type="Pfam" id="PF04542"/>
    </source>
</evidence>
<evidence type="ECO:0000256" key="1">
    <source>
        <dbReference type="ARBA" id="ARBA00010641"/>
    </source>
</evidence>
<gene>
    <name evidence="9" type="ORF">QBE54_10370</name>
</gene>
<dbReference type="Proteomes" id="UP001461341">
    <property type="component" value="Chromosome"/>
</dbReference>
<keyword evidence="5 6" id="KW-0804">Transcription</keyword>
<dbReference type="InterPro" id="IPR000838">
    <property type="entry name" value="RNA_pol_sigma70_ECF_CS"/>
</dbReference>
<comment type="similarity">
    <text evidence="1 6">Belongs to the sigma-70 factor family. ECF subfamily.</text>
</comment>
<dbReference type="InterPro" id="IPR013325">
    <property type="entry name" value="RNA_pol_sigma_r2"/>
</dbReference>
<reference evidence="9 10" key="1">
    <citation type="submission" date="2023-03" db="EMBL/GenBank/DDBJ databases">
        <title>Novel Species.</title>
        <authorList>
            <person name="Ma S."/>
        </authorList>
    </citation>
    <scope>NUCLEOTIDE SEQUENCE [LARGE SCALE GENOMIC DNA]</scope>
    <source>
        <strain evidence="9 10">B11</strain>
    </source>
</reference>
<protein>
    <recommendedName>
        <fullName evidence="6">RNA polymerase sigma factor</fullName>
    </recommendedName>
</protein>
<evidence type="ECO:0000259" key="8">
    <source>
        <dbReference type="Pfam" id="PF08281"/>
    </source>
</evidence>
<evidence type="ECO:0000256" key="2">
    <source>
        <dbReference type="ARBA" id="ARBA00023015"/>
    </source>
</evidence>
<dbReference type="SUPFAM" id="SSF88659">
    <property type="entry name" value="Sigma3 and sigma4 domains of RNA polymerase sigma factors"/>
    <property type="match status" value="1"/>
</dbReference>
<name>A0ABZ2YAI3_9BACT</name>
<feature type="domain" description="RNA polymerase sigma factor 70 region 4 type 2" evidence="8">
    <location>
        <begin position="133"/>
        <end position="184"/>
    </location>
</feature>
<keyword evidence="2 6" id="KW-0805">Transcription regulation</keyword>
<dbReference type="InterPro" id="IPR007627">
    <property type="entry name" value="RNA_pol_sigma70_r2"/>
</dbReference>
<feature type="domain" description="RNA polymerase sigma-70 region 2" evidence="7">
    <location>
        <begin position="25"/>
        <end position="91"/>
    </location>
</feature>
<dbReference type="InterPro" id="IPR013324">
    <property type="entry name" value="RNA_pol_sigma_r3/r4-like"/>
</dbReference>
<evidence type="ECO:0000313" key="10">
    <source>
        <dbReference type="Proteomes" id="UP001461341"/>
    </source>
</evidence>
<evidence type="ECO:0000256" key="3">
    <source>
        <dbReference type="ARBA" id="ARBA00023082"/>
    </source>
</evidence>
<dbReference type="CDD" id="cd06171">
    <property type="entry name" value="Sigma70_r4"/>
    <property type="match status" value="1"/>
</dbReference>
<organism evidence="9 10">
    <name type="scientific">Thermatribacter velox</name>
    <dbReference type="NCBI Taxonomy" id="3039681"/>
    <lineage>
        <taxon>Bacteria</taxon>
        <taxon>Pseudomonadati</taxon>
        <taxon>Atribacterota</taxon>
        <taxon>Atribacteria</taxon>
        <taxon>Atribacterales</taxon>
        <taxon>Thermatribacteraceae</taxon>
        <taxon>Thermatribacter</taxon>
    </lineage>
</organism>
<dbReference type="InterPro" id="IPR013249">
    <property type="entry name" value="RNA_pol_sigma70_r4_t2"/>
</dbReference>